<dbReference type="PRINTS" id="PR00111">
    <property type="entry name" value="ABHYDROLASE"/>
</dbReference>
<evidence type="ECO:0000259" key="2">
    <source>
        <dbReference type="Pfam" id="PF00561"/>
    </source>
</evidence>
<keyword evidence="4" id="KW-1185">Reference proteome</keyword>
<organism evidence="3 4">
    <name type="scientific">Corynebacterium casei LMG S-19264</name>
    <dbReference type="NCBI Taxonomy" id="1285583"/>
    <lineage>
        <taxon>Bacteria</taxon>
        <taxon>Bacillati</taxon>
        <taxon>Actinomycetota</taxon>
        <taxon>Actinomycetes</taxon>
        <taxon>Mycobacteriales</taxon>
        <taxon>Corynebacteriaceae</taxon>
        <taxon>Corynebacterium</taxon>
    </lineage>
</organism>
<dbReference type="SUPFAM" id="SSF53474">
    <property type="entry name" value="alpha/beta-Hydrolases"/>
    <property type="match status" value="1"/>
</dbReference>
<dbReference type="EMBL" id="CP004350">
    <property type="protein sequence ID" value="AHI18968.1"/>
    <property type="molecule type" value="Genomic_DNA"/>
</dbReference>
<dbReference type="InterPro" id="IPR029058">
    <property type="entry name" value="AB_hydrolase_fold"/>
</dbReference>
<keyword evidence="1 3" id="KW-0378">Hydrolase</keyword>
<evidence type="ECO:0000313" key="3">
    <source>
        <dbReference type="EMBL" id="AHI18968.1"/>
    </source>
</evidence>
<dbReference type="RefSeq" id="WP_025386984.1">
    <property type="nucleotide sequence ID" value="NZ_CP004350.1"/>
</dbReference>
<feature type="domain" description="AB hydrolase-1" evidence="2">
    <location>
        <begin position="40"/>
        <end position="156"/>
    </location>
</feature>
<evidence type="ECO:0000256" key="1">
    <source>
        <dbReference type="ARBA" id="ARBA00022801"/>
    </source>
</evidence>
<dbReference type="GeneID" id="82876583"/>
<dbReference type="InterPro" id="IPR000073">
    <property type="entry name" value="AB_hydrolase_1"/>
</dbReference>
<dbReference type="PRINTS" id="PR00412">
    <property type="entry name" value="EPOXHYDRLASE"/>
</dbReference>
<evidence type="ECO:0000313" key="4">
    <source>
        <dbReference type="Proteomes" id="UP000019226"/>
    </source>
</evidence>
<dbReference type="Proteomes" id="UP000019226">
    <property type="component" value="Chromosome"/>
</dbReference>
<name>A0ABM5PM40_9CORY</name>
<dbReference type="Pfam" id="PF00561">
    <property type="entry name" value="Abhydrolase_1"/>
    <property type="match status" value="1"/>
</dbReference>
<proteinExistence type="predicted"/>
<protein>
    <submittedName>
        <fullName evidence="3">Hydrolase</fullName>
    </submittedName>
</protein>
<gene>
    <name evidence="3" type="ORF">CCASEI_01915</name>
</gene>
<sequence>MPSKPLSPSVVELKGDFEHEFVHTHGIRLHVVTAGENGNPLIVLIHGTFGGWFEYRDVIAPLAQKGFRVAAVDLRGFGMSDKPPAGLGQDIRTLTGDISGVIQALGYDKAIVVGNDTGASLAWSVAIDKPERVAGVVSISGAYPVDFRRSMAARPWDFLYLLISSIWCRLPVRKVPQRFYKAELSNNTSSKFRKNDVLRFEENLRLRQSAAQIGNVQRGTIHNHRLLTSSVPLRWMERRVESPVLFLYSGQRLWLPVIRRAKARVASAFTEQTIEKAKNMPHIENSSGFIEAISSWIRLTP</sequence>
<dbReference type="InterPro" id="IPR000639">
    <property type="entry name" value="Epox_hydrolase-like"/>
</dbReference>
<accession>A0ABM5PM40</accession>
<dbReference type="GO" id="GO:0016787">
    <property type="term" value="F:hydrolase activity"/>
    <property type="evidence" value="ECO:0007669"/>
    <property type="project" value="UniProtKB-KW"/>
</dbReference>
<reference evidence="4" key="1">
    <citation type="submission" date="2013-02" db="EMBL/GenBank/DDBJ databases">
        <title>The complete genome sequence of Corynebacterium casei LMG S-19264 (=DSM 44701).</title>
        <authorList>
            <person name="Ruckert C."/>
            <person name="Albersmeier A."/>
            <person name="Kalinowski J."/>
        </authorList>
    </citation>
    <scope>NUCLEOTIDE SEQUENCE [LARGE SCALE GENOMIC DNA]</scope>
    <source>
        <strain evidence="4">LMG S-19264</strain>
    </source>
</reference>
<dbReference type="PANTHER" id="PTHR43329">
    <property type="entry name" value="EPOXIDE HYDROLASE"/>
    <property type="match status" value="1"/>
</dbReference>
<dbReference type="Gene3D" id="3.40.50.1820">
    <property type="entry name" value="alpha/beta hydrolase"/>
    <property type="match status" value="1"/>
</dbReference>